<keyword evidence="4" id="KW-1185">Reference proteome</keyword>
<dbReference type="InterPro" id="IPR050472">
    <property type="entry name" value="Anth_synth/Amidotransfase"/>
</dbReference>
<dbReference type="PANTHER" id="PTHR43418">
    <property type="entry name" value="MULTIFUNCTIONAL TRYPTOPHAN BIOSYNTHESIS PROTEIN-RELATED"/>
    <property type="match status" value="1"/>
</dbReference>
<dbReference type="PRINTS" id="PR00099">
    <property type="entry name" value="CPSGATASE"/>
</dbReference>
<dbReference type="PRINTS" id="PR00097">
    <property type="entry name" value="ANTSNTHASEII"/>
</dbReference>
<dbReference type="EMBL" id="JBHUJB010000038">
    <property type="protein sequence ID" value="MFD2159179.1"/>
    <property type="molecule type" value="Genomic_DNA"/>
</dbReference>
<keyword evidence="1" id="KW-0315">Glutamine amidotransferase</keyword>
<evidence type="ECO:0000313" key="4">
    <source>
        <dbReference type="Proteomes" id="UP001597389"/>
    </source>
</evidence>
<dbReference type="RefSeq" id="WP_377089740.1">
    <property type="nucleotide sequence ID" value="NZ_JBHSJL010000014.1"/>
</dbReference>
<gene>
    <name evidence="3" type="ORF">ACFSW8_09745</name>
</gene>
<accession>A0ABW4ZBB4</accession>
<proteinExistence type="predicted"/>
<dbReference type="Proteomes" id="UP001597389">
    <property type="component" value="Unassembled WGS sequence"/>
</dbReference>
<comment type="caution">
    <text evidence="3">The sequence shown here is derived from an EMBL/GenBank/DDBJ whole genome shotgun (WGS) entry which is preliminary data.</text>
</comment>
<feature type="domain" description="Glutamine amidotransferase" evidence="2">
    <location>
        <begin position="3"/>
        <end position="185"/>
    </location>
</feature>
<name>A0ABW4ZBB4_9BACT</name>
<dbReference type="InterPro" id="IPR029062">
    <property type="entry name" value="Class_I_gatase-like"/>
</dbReference>
<dbReference type="NCBIfam" id="TIGR00566">
    <property type="entry name" value="trpG_papA"/>
    <property type="match status" value="1"/>
</dbReference>
<sequence length="187" mass="20671">MLLVIDNYDSFTYNLVQYFGELGQEMKVVRNDKYSLEEIEALAPSHICISPGPCTPTEAGISLEVIERFAGKIPIFGVCLGHQSIGQVFGGEVVRADALMHGKTSPVFHTGKSVFKGLPSPFTATRYHSLVVKRESLPDCLEVTAETEDGVIMGLKHKELEVHGVQFHPESILTEHGKQMLQNFLDI</sequence>
<evidence type="ECO:0000313" key="3">
    <source>
        <dbReference type="EMBL" id="MFD2159179.1"/>
    </source>
</evidence>
<dbReference type="InterPro" id="IPR017926">
    <property type="entry name" value="GATASE"/>
</dbReference>
<evidence type="ECO:0000256" key="1">
    <source>
        <dbReference type="ARBA" id="ARBA00022962"/>
    </source>
</evidence>
<dbReference type="Pfam" id="PF00117">
    <property type="entry name" value="GATase"/>
    <property type="match status" value="1"/>
</dbReference>
<dbReference type="PROSITE" id="PS51273">
    <property type="entry name" value="GATASE_TYPE_1"/>
    <property type="match status" value="1"/>
</dbReference>
<evidence type="ECO:0000259" key="2">
    <source>
        <dbReference type="Pfam" id="PF00117"/>
    </source>
</evidence>
<reference evidence="4" key="1">
    <citation type="journal article" date="2019" name="Int. J. Syst. Evol. Microbiol.">
        <title>The Global Catalogue of Microorganisms (GCM) 10K type strain sequencing project: providing services to taxonomists for standard genome sequencing and annotation.</title>
        <authorList>
            <consortium name="The Broad Institute Genomics Platform"/>
            <consortium name="The Broad Institute Genome Sequencing Center for Infectious Disease"/>
            <person name="Wu L."/>
            <person name="Ma J."/>
        </authorList>
    </citation>
    <scope>NUCLEOTIDE SEQUENCE [LARGE SCALE GENOMIC DNA]</scope>
    <source>
        <strain evidence="4">CCUG 57942</strain>
    </source>
</reference>
<organism evidence="3 4">
    <name type="scientific">Rubritalea tangerina</name>
    <dbReference type="NCBI Taxonomy" id="430798"/>
    <lineage>
        <taxon>Bacteria</taxon>
        <taxon>Pseudomonadati</taxon>
        <taxon>Verrucomicrobiota</taxon>
        <taxon>Verrucomicrobiia</taxon>
        <taxon>Verrucomicrobiales</taxon>
        <taxon>Rubritaleaceae</taxon>
        <taxon>Rubritalea</taxon>
    </lineage>
</organism>
<dbReference type="Gene3D" id="3.40.50.880">
    <property type="match status" value="1"/>
</dbReference>
<dbReference type="PRINTS" id="PR00096">
    <property type="entry name" value="GATASE"/>
</dbReference>
<dbReference type="PANTHER" id="PTHR43418:SF4">
    <property type="entry name" value="MULTIFUNCTIONAL TRYPTOPHAN BIOSYNTHESIS PROTEIN"/>
    <property type="match status" value="1"/>
</dbReference>
<protein>
    <submittedName>
        <fullName evidence="3">Anthranilate synthase component II</fullName>
    </submittedName>
</protein>
<dbReference type="SUPFAM" id="SSF52317">
    <property type="entry name" value="Class I glutamine amidotransferase-like"/>
    <property type="match status" value="1"/>
</dbReference>
<dbReference type="CDD" id="cd01743">
    <property type="entry name" value="GATase1_Anthranilate_Synthase"/>
    <property type="match status" value="1"/>
</dbReference>
<dbReference type="InterPro" id="IPR006221">
    <property type="entry name" value="TrpG/PapA_dom"/>
</dbReference>